<feature type="signal peptide" evidence="1">
    <location>
        <begin position="1"/>
        <end position="22"/>
    </location>
</feature>
<dbReference type="PROSITE" id="PS51257">
    <property type="entry name" value="PROKAR_LIPOPROTEIN"/>
    <property type="match status" value="1"/>
</dbReference>
<evidence type="ECO:0000313" key="3">
    <source>
        <dbReference type="Proteomes" id="UP000062963"/>
    </source>
</evidence>
<dbReference type="Proteomes" id="UP000062963">
    <property type="component" value="Chromosome"/>
</dbReference>
<keyword evidence="1" id="KW-0732">Signal</keyword>
<sequence>MKKWLSLLCAITLIGASTTSLVACNTPQYSEEELTKLKAENKINTVNQQIKDNLEWIAPQEQPFNKVDNKYYFVVCRINKIDNWEIFKFQNKEIKPGYIMKTSNPKINMSYWLASNYYTIGINKDDDWSTFQGWIKENKNFNSVYCWNQLDKPEPDLVIDDKGILKVKGE</sequence>
<feature type="chain" id="PRO_5005479753" evidence="1">
    <location>
        <begin position="23"/>
        <end position="170"/>
    </location>
</feature>
<dbReference type="EMBL" id="CP010899">
    <property type="protein sequence ID" value="ALA98025.1"/>
    <property type="molecule type" value="Genomic_DNA"/>
</dbReference>
<dbReference type="AlphaFoldDB" id="A0A0K2JHF0"/>
<evidence type="ECO:0000313" key="2">
    <source>
        <dbReference type="EMBL" id="ALA98025.1"/>
    </source>
</evidence>
<dbReference type="RefSeq" id="WP_053391153.1">
    <property type="nucleotide sequence ID" value="NZ_CP010899.1"/>
</dbReference>
<keyword evidence="3" id="KW-1185">Reference proteome</keyword>
<evidence type="ECO:0000256" key="1">
    <source>
        <dbReference type="SAM" id="SignalP"/>
    </source>
</evidence>
<accession>A0A0K2JHF0</accession>
<organism evidence="2 3">
    <name type="scientific">Spiroplasma kunkelii CR2-3x</name>
    <dbReference type="NCBI Taxonomy" id="273035"/>
    <lineage>
        <taxon>Bacteria</taxon>
        <taxon>Bacillati</taxon>
        <taxon>Mycoplasmatota</taxon>
        <taxon>Mollicutes</taxon>
        <taxon>Entomoplasmatales</taxon>
        <taxon>Spiroplasmataceae</taxon>
        <taxon>Spiroplasma</taxon>
    </lineage>
</organism>
<proteinExistence type="predicted"/>
<keyword evidence="2" id="KW-0449">Lipoprotein</keyword>
<dbReference type="PATRIC" id="fig|273035.7.peg.1404"/>
<dbReference type="OrthoDB" id="395787at2"/>
<reference evidence="2 3" key="1">
    <citation type="journal article" date="2015" name="Genome Announc.">
        <title>Complete Genome Sequence of Spiroplasma kunkelii Strain CR2-3x, Causal Agent of Corn Stunt Disease in Zea mays L.</title>
        <authorList>
            <person name="Davis R.E."/>
            <person name="Shao J."/>
            <person name="Dally E.L."/>
            <person name="Zhao Y."/>
            <person name="Gasparich G.E."/>
            <person name="Gaynor B.J."/>
            <person name="Athey J.C."/>
            <person name="Harrison N.A."/>
            <person name="Donofrio N."/>
        </authorList>
    </citation>
    <scope>NUCLEOTIDE SEQUENCE [LARGE SCALE GENOMIC DNA]</scope>
    <source>
        <strain evidence="2 3">CR2-3x</strain>
    </source>
</reference>
<name>A0A0K2JHF0_SPIKU</name>
<protein>
    <submittedName>
        <fullName evidence="2">Putative lipoprotein</fullName>
    </submittedName>
</protein>
<dbReference type="KEGG" id="skn:SKUN_001139"/>
<gene>
    <name evidence="2" type="ORF">SKUN_001139</name>
</gene>